<proteinExistence type="predicted"/>
<reference evidence="1 2" key="1">
    <citation type="journal article" date="2012" name="Front. Microbiol.">
        <title>Complete genome of Ignavibacterium album, a metabolically versatile, flagellated, facultative anaerobe from the phylum Chlorobi.</title>
        <authorList>
            <person name="Liu Z."/>
            <person name="Frigaard N.-U."/>
            <person name="Vogl K."/>
            <person name="Iino T."/>
            <person name="Ohkuma M."/>
            <person name="Overmann J."/>
            <person name="Bryant D.A."/>
        </authorList>
    </citation>
    <scope>NUCLEOTIDE SEQUENCE [LARGE SCALE GENOMIC DNA]</scope>
    <source>
        <strain evidence="2">DSM 19864 / JCM 16511 / NBRC 101810 / Mat9-16</strain>
    </source>
</reference>
<accession>I0AIZ0</accession>
<evidence type="ECO:0000313" key="1">
    <source>
        <dbReference type="EMBL" id="AFH48947.1"/>
    </source>
</evidence>
<evidence type="ECO:0000313" key="2">
    <source>
        <dbReference type="Proteomes" id="UP000007394"/>
    </source>
</evidence>
<dbReference type="InterPro" id="IPR046484">
    <property type="entry name" value="DUF6577"/>
</dbReference>
<dbReference type="Proteomes" id="UP000007394">
    <property type="component" value="Chromosome"/>
</dbReference>
<gene>
    <name evidence="1" type="ordered locus">IALB_1236</name>
</gene>
<dbReference type="OrthoDB" id="659223at2"/>
<dbReference type="Pfam" id="PF20217">
    <property type="entry name" value="DUF6577"/>
    <property type="match status" value="1"/>
</dbReference>
<dbReference type="HOGENOM" id="CLU_1159839_0_0_10"/>
<dbReference type="STRING" id="945713.IALB_1236"/>
<protein>
    <submittedName>
        <fullName evidence="1">Uncharacterized protein</fullName>
    </submittedName>
</protein>
<dbReference type="EMBL" id="CP003418">
    <property type="protein sequence ID" value="AFH48947.1"/>
    <property type="molecule type" value="Genomic_DNA"/>
</dbReference>
<name>I0AIZ0_IGNAJ</name>
<organism evidence="1 2">
    <name type="scientific">Ignavibacterium album (strain DSM 19864 / JCM 16511 / NBRC 101810 / Mat9-16)</name>
    <dbReference type="NCBI Taxonomy" id="945713"/>
    <lineage>
        <taxon>Bacteria</taxon>
        <taxon>Pseudomonadati</taxon>
        <taxon>Ignavibacteriota</taxon>
        <taxon>Ignavibacteria</taxon>
        <taxon>Ignavibacteriales</taxon>
        <taxon>Ignavibacteriaceae</taxon>
        <taxon>Ignavibacterium</taxon>
    </lineage>
</organism>
<dbReference type="RefSeq" id="WP_014560102.1">
    <property type="nucleotide sequence ID" value="NC_017464.1"/>
</dbReference>
<dbReference type="AlphaFoldDB" id="I0AIZ0"/>
<dbReference type="KEGG" id="ial:IALB_1236"/>
<sequence length="239" mass="28979">MKKTLRNIIIQYSSDKKYFSMNELKEYLKSKNYKYSDAAIKKYLKQLIQEKEIYSAGRSFYSKIPNELKLETESIEPIIEKMDRKFPLLKYSLWSTEQLKMAFHHTQNKFFTFIYSEIDSLIYIRDYLSTSMESVILNPTKNETEKIVFNLRNTIILRANIIHNLSENKIAPIEKILIDLYIESQRLDFIDESEYKKIFEYYIENYRINLSQLLDYAERRKILTKIKYYLRKYTNPTFN</sequence>
<keyword evidence="2" id="KW-1185">Reference proteome</keyword>